<organism evidence="2 3">
    <name type="scientific">Roseateles violae</name>
    <dbReference type="NCBI Taxonomy" id="3058042"/>
    <lineage>
        <taxon>Bacteria</taxon>
        <taxon>Pseudomonadati</taxon>
        <taxon>Pseudomonadota</taxon>
        <taxon>Betaproteobacteria</taxon>
        <taxon>Burkholderiales</taxon>
        <taxon>Sphaerotilaceae</taxon>
        <taxon>Roseateles</taxon>
    </lineage>
</organism>
<evidence type="ECO:0000313" key="2">
    <source>
        <dbReference type="EMBL" id="MDN3919167.1"/>
    </source>
</evidence>
<comment type="caution">
    <text evidence="2">The sequence shown here is derived from an EMBL/GenBank/DDBJ whole genome shotgun (WGS) entry which is preliminary data.</text>
</comment>
<reference evidence="2 3" key="1">
    <citation type="submission" date="2023-06" db="EMBL/GenBank/DDBJ databases">
        <title>Pelomonas sp. PFR6 16S ribosomal RNA gene Genome sequencing and assembly.</title>
        <authorList>
            <person name="Woo H."/>
        </authorList>
    </citation>
    <scope>NUCLEOTIDE SEQUENCE [LARGE SCALE GENOMIC DNA]</scope>
    <source>
        <strain evidence="2 3">PFR6</strain>
    </source>
</reference>
<feature type="chain" id="PRO_5045094369" evidence="1">
    <location>
        <begin position="23"/>
        <end position="242"/>
    </location>
</feature>
<keyword evidence="1" id="KW-0732">Signal</keyword>
<dbReference type="PROSITE" id="PS51257">
    <property type="entry name" value="PROKAR_LIPOPROTEIN"/>
    <property type="match status" value="1"/>
</dbReference>
<evidence type="ECO:0000313" key="3">
    <source>
        <dbReference type="Proteomes" id="UP001228044"/>
    </source>
</evidence>
<name>A0ABT8DL69_9BURK</name>
<dbReference type="InterPro" id="IPR021409">
    <property type="entry name" value="DUF3047"/>
</dbReference>
<dbReference type="Pfam" id="PF11249">
    <property type="entry name" value="DUF3047"/>
    <property type="match status" value="1"/>
</dbReference>
<evidence type="ECO:0000256" key="1">
    <source>
        <dbReference type="SAM" id="SignalP"/>
    </source>
</evidence>
<dbReference type="EMBL" id="JAUHHC010000001">
    <property type="protein sequence ID" value="MDN3919167.1"/>
    <property type="molecule type" value="Genomic_DNA"/>
</dbReference>
<proteinExistence type="predicted"/>
<dbReference type="RefSeq" id="WP_290357476.1">
    <property type="nucleotide sequence ID" value="NZ_JAUHHC010000001.1"/>
</dbReference>
<protein>
    <submittedName>
        <fullName evidence="2">DUF3047 domain-containing protein</fullName>
    </submittedName>
</protein>
<dbReference type="Proteomes" id="UP001228044">
    <property type="component" value="Unassembled WGS sequence"/>
</dbReference>
<accession>A0ABT8DL69</accession>
<gene>
    <name evidence="2" type="ORF">QWJ38_02625</name>
</gene>
<sequence>MQVFRGALLGFLLAGPAWNAAAAAGCEARDLGFERPEVGWTHTPLSKLKNDTVYTLLPDGERRGVLRASADRSASLYAARLQPALAMPLTLSWEWKTDALVERADNRVKSREDAPLRIVVSFGGDPATLPADEQKRFKRAKKLSGKDIPYAVLMYIWSDFVPVGTVIPSAHTSQVKMLVVASGREGLGTWQSLQRNLAEDYRLAYGGEAGPVTGIAVMTDTDNTGGKAVGDYAHLRLACAAG</sequence>
<keyword evidence="3" id="KW-1185">Reference proteome</keyword>
<feature type="signal peptide" evidence="1">
    <location>
        <begin position="1"/>
        <end position="22"/>
    </location>
</feature>